<evidence type="ECO:0000256" key="2">
    <source>
        <dbReference type="ARBA" id="ARBA00022737"/>
    </source>
</evidence>
<dbReference type="GO" id="GO:0005509">
    <property type="term" value="F:calcium ion binding"/>
    <property type="evidence" value="ECO:0007669"/>
    <property type="project" value="InterPro"/>
</dbReference>
<dbReference type="PROSITE" id="PS00018">
    <property type="entry name" value="EF_HAND_1"/>
    <property type="match status" value="3"/>
</dbReference>
<accession>A0A7R8V8J1</accession>
<keyword evidence="2" id="KW-0677">Repeat</keyword>
<keyword evidence="1" id="KW-0479">Metal-binding</keyword>
<evidence type="ECO:0000259" key="4">
    <source>
        <dbReference type="PROSITE" id="PS50222"/>
    </source>
</evidence>
<gene>
    <name evidence="5" type="ORF">HERILL_LOCUS15768</name>
</gene>
<evidence type="ECO:0000313" key="5">
    <source>
        <dbReference type="EMBL" id="CAD7093490.1"/>
    </source>
</evidence>
<feature type="domain" description="EF-hand" evidence="4">
    <location>
        <begin position="286"/>
        <end position="321"/>
    </location>
</feature>
<keyword evidence="3" id="KW-0106">Calcium</keyword>
<name>A0A7R8V8J1_HERIL</name>
<dbReference type="PANTHER" id="PTHR10827:SF98">
    <property type="entry name" value="45 KDA CALCIUM-BINDING PROTEIN"/>
    <property type="match status" value="1"/>
</dbReference>
<dbReference type="SMART" id="SM00054">
    <property type="entry name" value="EFh"/>
    <property type="match status" value="4"/>
</dbReference>
<organism evidence="5 6">
    <name type="scientific">Hermetia illucens</name>
    <name type="common">Black soldier fly</name>
    <dbReference type="NCBI Taxonomy" id="343691"/>
    <lineage>
        <taxon>Eukaryota</taxon>
        <taxon>Metazoa</taxon>
        <taxon>Ecdysozoa</taxon>
        <taxon>Arthropoda</taxon>
        <taxon>Hexapoda</taxon>
        <taxon>Insecta</taxon>
        <taxon>Pterygota</taxon>
        <taxon>Neoptera</taxon>
        <taxon>Endopterygota</taxon>
        <taxon>Diptera</taxon>
        <taxon>Brachycera</taxon>
        <taxon>Stratiomyomorpha</taxon>
        <taxon>Stratiomyidae</taxon>
        <taxon>Hermetiinae</taxon>
        <taxon>Hermetia</taxon>
    </lineage>
</organism>
<dbReference type="AlphaFoldDB" id="A0A7R8V8J1"/>
<feature type="domain" description="EF-hand" evidence="4">
    <location>
        <begin position="71"/>
        <end position="106"/>
    </location>
</feature>
<dbReference type="InParanoid" id="A0A7R8V8J1"/>
<dbReference type="OMA" id="MNEYSAL"/>
<dbReference type="Proteomes" id="UP000594454">
    <property type="component" value="Chromosome 6"/>
</dbReference>
<dbReference type="PROSITE" id="PS50222">
    <property type="entry name" value="EF_HAND_2"/>
    <property type="match status" value="4"/>
</dbReference>
<dbReference type="SUPFAM" id="SSF47473">
    <property type="entry name" value="EF-hand"/>
    <property type="match status" value="2"/>
</dbReference>
<reference evidence="5 6" key="1">
    <citation type="submission" date="2020-11" db="EMBL/GenBank/DDBJ databases">
        <authorList>
            <person name="Wallbank WR R."/>
            <person name="Pardo Diaz C."/>
            <person name="Kozak K."/>
            <person name="Martin S."/>
            <person name="Jiggins C."/>
            <person name="Moest M."/>
            <person name="Warren A I."/>
            <person name="Generalovic N T."/>
            <person name="Byers J.R.P. K."/>
            <person name="Montejo-Kovacevich G."/>
            <person name="Yen C E."/>
        </authorList>
    </citation>
    <scope>NUCLEOTIDE SEQUENCE [LARGE SCALE GENOMIC DNA]</scope>
</reference>
<dbReference type="GO" id="GO:0017156">
    <property type="term" value="P:calcium-ion regulated exocytosis"/>
    <property type="evidence" value="ECO:0007669"/>
    <property type="project" value="TreeGrafter"/>
</dbReference>
<evidence type="ECO:0000256" key="3">
    <source>
        <dbReference type="ARBA" id="ARBA00022837"/>
    </source>
</evidence>
<keyword evidence="6" id="KW-1185">Reference proteome</keyword>
<dbReference type="Gene3D" id="1.10.238.10">
    <property type="entry name" value="EF-hand"/>
    <property type="match status" value="2"/>
</dbReference>
<evidence type="ECO:0000313" key="6">
    <source>
        <dbReference type="Proteomes" id="UP000594454"/>
    </source>
</evidence>
<dbReference type="GO" id="GO:0005783">
    <property type="term" value="C:endoplasmic reticulum"/>
    <property type="evidence" value="ECO:0007669"/>
    <property type="project" value="TreeGrafter"/>
</dbReference>
<dbReference type="InterPro" id="IPR002048">
    <property type="entry name" value="EF_hand_dom"/>
</dbReference>
<dbReference type="FunCoup" id="A0A7R8V8J1">
    <property type="interactions" value="707"/>
</dbReference>
<feature type="domain" description="EF-hand" evidence="4">
    <location>
        <begin position="250"/>
        <end position="285"/>
    </location>
</feature>
<dbReference type="InterPro" id="IPR018247">
    <property type="entry name" value="EF_Hand_1_Ca_BS"/>
</dbReference>
<dbReference type="EMBL" id="LR899014">
    <property type="protein sequence ID" value="CAD7093490.1"/>
    <property type="molecule type" value="Genomic_DNA"/>
</dbReference>
<evidence type="ECO:0000256" key="1">
    <source>
        <dbReference type="ARBA" id="ARBA00022723"/>
    </source>
</evidence>
<feature type="domain" description="EF-hand" evidence="4">
    <location>
        <begin position="205"/>
        <end position="240"/>
    </location>
</feature>
<sequence>MLTKKLMLRSFAMPRWSTLVPIVSYLVFISVILNVTFPLKKQIATPPAARDSNKSEPANEPKAILSGNSIDVHNVLQAAFKIADKNQDHLLTIQELGHFIHKKIMEHINRAIEENPIQFSYIDKSPRDGLISWEEYHSYFLREHGMNENYILEHNESKHVNLNRKAKEEIMRDKALWSEAARTDPFSLTLDEFLAFRHPESSAVNLLSLVDDLLRQFDMDGDDQLTIDEFSDLTVDDEDERYKKSIISKTVEERRTEFLKLIDKNKDGKADRGELLTYVDPKNPRYALQEAATLFALGDTNKDRKLSFDEMMQNANIFMASKMIDTATSFHDEF</sequence>
<protein>
    <recommendedName>
        <fullName evidence="4">EF-hand domain-containing protein</fullName>
    </recommendedName>
</protein>
<dbReference type="PANTHER" id="PTHR10827">
    <property type="entry name" value="RETICULOCALBIN"/>
    <property type="match status" value="1"/>
</dbReference>
<proteinExistence type="predicted"/>
<dbReference type="OrthoDB" id="9978834at2759"/>
<dbReference type="InterPro" id="IPR011992">
    <property type="entry name" value="EF-hand-dom_pair"/>
</dbReference>